<dbReference type="Pfam" id="PF05942">
    <property type="entry name" value="PaREP1"/>
    <property type="match status" value="1"/>
</dbReference>
<sequence length="162" mass="18585">MSALTLPRNIAERVREEARRLGMSVEEYLVDLLTQGLDPRSRAEEYINAARDLLEQAREELERGDVRQAAEKLWGAAALAVKAYAAWREGRRLASHGELWEYSTVLRRDLGRWAADAWNAGNAMHTCFYEGWCRKEHVEDAIEEVGKLVREVETRIKTGQTQ</sequence>
<dbReference type="EMBL" id="CP001014">
    <property type="protein sequence ID" value="ACB39419.1"/>
    <property type="molecule type" value="Genomic_DNA"/>
</dbReference>
<evidence type="ECO:0000313" key="2">
    <source>
        <dbReference type="EMBL" id="ACB39419.1"/>
    </source>
</evidence>
<protein>
    <submittedName>
        <fullName evidence="2">PaREP1 family protein</fullName>
    </submittedName>
</protein>
<keyword evidence="1" id="KW-0175">Coiled coil</keyword>
<dbReference type="STRING" id="444157.Tneu_0472"/>
<evidence type="ECO:0000256" key="1">
    <source>
        <dbReference type="SAM" id="Coils"/>
    </source>
</evidence>
<dbReference type="InterPro" id="IPR010268">
    <property type="entry name" value="PaREP1"/>
</dbReference>
<keyword evidence="3" id="KW-1185">Reference proteome</keyword>
<organism evidence="2 3">
    <name type="scientific">Pyrobaculum neutrophilum (strain DSM 2338 / JCM 9278 / NBRC 100436 / V24Sta)</name>
    <name type="common">Thermoproteus neutrophilus</name>
    <dbReference type="NCBI Taxonomy" id="444157"/>
    <lineage>
        <taxon>Archaea</taxon>
        <taxon>Thermoproteota</taxon>
        <taxon>Thermoprotei</taxon>
        <taxon>Thermoproteales</taxon>
        <taxon>Thermoproteaceae</taxon>
        <taxon>Pyrobaculum</taxon>
    </lineage>
</organism>
<dbReference type="HOGENOM" id="CLU_115256_4_0_2"/>
<dbReference type="PANTHER" id="PTHR34237:SF1">
    <property type="entry name" value="PAREP8"/>
    <property type="match status" value="1"/>
</dbReference>
<dbReference type="Gene3D" id="1.20.120.330">
    <property type="entry name" value="Nucleotidyltransferases domain 2"/>
    <property type="match status" value="1"/>
</dbReference>
<reference evidence="2" key="1">
    <citation type="submission" date="2008-03" db="EMBL/GenBank/DDBJ databases">
        <title>Complete sequence of Thermoproteus neutrophilus V24Sta.</title>
        <authorList>
            <consortium name="US DOE Joint Genome Institute"/>
            <person name="Copeland A."/>
            <person name="Lucas S."/>
            <person name="Lapidus A."/>
            <person name="Glavina del Rio T."/>
            <person name="Dalin E."/>
            <person name="Tice H."/>
            <person name="Bruce D."/>
            <person name="Goodwin L."/>
            <person name="Pitluck S."/>
            <person name="Sims D."/>
            <person name="Brettin T."/>
            <person name="Detter J.C."/>
            <person name="Han C."/>
            <person name="Kuske C.R."/>
            <person name="Schmutz J."/>
            <person name="Larimer F."/>
            <person name="Land M."/>
            <person name="Hauser L."/>
            <person name="Kyrpides N."/>
            <person name="Mikhailova N."/>
            <person name="Biddle J.F."/>
            <person name="Zhang Z."/>
            <person name="Fitz-Gibbon S.T."/>
            <person name="Lowe T.M."/>
            <person name="Saltikov C."/>
            <person name="House C.H."/>
            <person name="Richardson P."/>
        </authorList>
    </citation>
    <scope>NUCLEOTIDE SEQUENCE [LARGE SCALE GENOMIC DNA]</scope>
    <source>
        <strain evidence="2">V24Sta</strain>
    </source>
</reference>
<dbReference type="KEGG" id="tne:Tneu_0472"/>
<gene>
    <name evidence="2" type="ordered locus">Tneu_0472</name>
</gene>
<dbReference type="GeneID" id="6165997"/>
<dbReference type="OrthoDB" id="28404at2157"/>
<dbReference type="RefSeq" id="WP_012349839.1">
    <property type="nucleotide sequence ID" value="NC_010525.1"/>
</dbReference>
<dbReference type="eggNOG" id="arCOG03722">
    <property type="taxonomic scope" value="Archaea"/>
</dbReference>
<name>B1YCA6_PYRNV</name>
<feature type="coiled-coil region" evidence="1">
    <location>
        <begin position="40"/>
        <end position="67"/>
    </location>
</feature>
<dbReference type="Proteomes" id="UP000001694">
    <property type="component" value="Chromosome"/>
</dbReference>
<evidence type="ECO:0000313" key="3">
    <source>
        <dbReference type="Proteomes" id="UP000001694"/>
    </source>
</evidence>
<dbReference type="AlphaFoldDB" id="B1YCA6"/>
<proteinExistence type="predicted"/>
<accession>B1YCA6</accession>
<dbReference type="PANTHER" id="PTHR34237">
    <property type="entry name" value="PAREP8-RELATED"/>
    <property type="match status" value="1"/>
</dbReference>